<comment type="caution">
    <text evidence="1">The sequence shown here is derived from an EMBL/GenBank/DDBJ whole genome shotgun (WGS) entry which is preliminary data.</text>
</comment>
<reference evidence="1 2" key="1">
    <citation type="submission" date="2014-10" db="EMBL/GenBank/DDBJ databases">
        <title>Genome sequence of a Xanthomonas strain that is pathogenic on beans.</title>
        <authorList>
            <person name="Aritua V."/>
            <person name="Sapp M."/>
            <person name="Harrison J."/>
            <person name="Smith J."/>
            <person name="Studholme D."/>
        </authorList>
    </citation>
    <scope>NUCLEOTIDE SEQUENCE [LARGE SCALE GENOMIC DNA]</scope>
    <source>
        <strain evidence="1 2">Nyagatare</strain>
    </source>
</reference>
<dbReference type="AlphaFoldDB" id="A0AB34PD27"/>
<dbReference type="Proteomes" id="UP000029879">
    <property type="component" value="Unassembled WGS sequence"/>
</dbReference>
<sequence length="72" mass="7832">MPPEIKRDSLNTSYYGQDIHVEAWQPEGGLAFVHLIAAGDFPELKNPDLGNHATLGEALEAGLSFATSMLDY</sequence>
<proteinExistence type="predicted"/>
<evidence type="ECO:0000313" key="1">
    <source>
        <dbReference type="EMBL" id="KGK59609.1"/>
    </source>
</evidence>
<accession>A0AB34PD27</accession>
<dbReference type="EMBL" id="JRQI01000004">
    <property type="protein sequence ID" value="KGK59609.1"/>
    <property type="molecule type" value="Genomic_DNA"/>
</dbReference>
<protein>
    <submittedName>
        <fullName evidence="1">Uncharacterized protein</fullName>
    </submittedName>
</protein>
<name>A0AB34PD27_9XANT</name>
<dbReference type="RefSeq" id="WP_047693064.1">
    <property type="nucleotide sequence ID" value="NZ_KN265459.1"/>
</dbReference>
<gene>
    <name evidence="1" type="ORF">NC00_01450</name>
</gene>
<evidence type="ECO:0000313" key="2">
    <source>
        <dbReference type="Proteomes" id="UP000029879"/>
    </source>
</evidence>
<organism evidence="1 2">
    <name type="scientific">Xanthomonas cannabis pv. phaseoli</name>
    <dbReference type="NCBI Taxonomy" id="1885902"/>
    <lineage>
        <taxon>Bacteria</taxon>
        <taxon>Pseudomonadati</taxon>
        <taxon>Pseudomonadota</taxon>
        <taxon>Gammaproteobacteria</taxon>
        <taxon>Lysobacterales</taxon>
        <taxon>Lysobacteraceae</taxon>
        <taxon>Xanthomonas</taxon>
    </lineage>
</organism>